<dbReference type="OrthoDB" id="31600at2"/>
<keyword evidence="3" id="KW-0804">Transcription</keyword>
<keyword evidence="6" id="KW-1185">Reference proteome</keyword>
<organism evidence="5 6">
    <name type="scientific">Croceicoccus mobilis</name>
    <dbReference type="NCBI Taxonomy" id="1703339"/>
    <lineage>
        <taxon>Bacteria</taxon>
        <taxon>Pseudomonadati</taxon>
        <taxon>Pseudomonadota</taxon>
        <taxon>Alphaproteobacteria</taxon>
        <taxon>Sphingomonadales</taxon>
        <taxon>Erythrobacteraceae</taxon>
        <taxon>Croceicoccus</taxon>
    </lineage>
</organism>
<evidence type="ECO:0000256" key="1">
    <source>
        <dbReference type="ARBA" id="ARBA00023015"/>
    </source>
</evidence>
<feature type="domain" description="HTH deoR-type" evidence="4">
    <location>
        <begin position="3"/>
        <end position="58"/>
    </location>
</feature>
<sequence length="253" mass="26696">MLGETRRARMLAWLQEEGSARVRELADVFDVSEVTVRQDLETLETQGHVVREHGGAFLKSVPQQVRSMALQNAGQMDAKRQIGVAAAALVTDGSSIILDAGSTTTEVAANLGGRRDITLITNALNIALMLGGQPGFDVHMTGGHFKAPTLSLSGERSAEYLRGLYVDRLFLATAAIDVAAGLTYPALSDLPVKRAMIEAANEVVLVADSSKIGARSFTALGGLDLIDVLVTDKGISDGDRAAIEAAEVKIIVA</sequence>
<reference evidence="5" key="2">
    <citation type="submission" date="2020-09" db="EMBL/GenBank/DDBJ databases">
        <authorList>
            <person name="Sun Q."/>
            <person name="Zhou Y."/>
        </authorList>
    </citation>
    <scope>NUCLEOTIDE SEQUENCE</scope>
    <source>
        <strain evidence="5">CGMCC 1.15360</strain>
    </source>
</reference>
<name>A0A916YRN8_9SPHN</name>
<dbReference type="GO" id="GO:0003700">
    <property type="term" value="F:DNA-binding transcription factor activity"/>
    <property type="evidence" value="ECO:0007669"/>
    <property type="project" value="InterPro"/>
</dbReference>
<dbReference type="AlphaFoldDB" id="A0A916YRN8"/>
<evidence type="ECO:0000313" key="5">
    <source>
        <dbReference type="EMBL" id="GGD57706.1"/>
    </source>
</evidence>
<dbReference type="PRINTS" id="PR00037">
    <property type="entry name" value="HTHLACR"/>
</dbReference>
<dbReference type="EMBL" id="BMIP01000001">
    <property type="protein sequence ID" value="GGD57706.1"/>
    <property type="molecule type" value="Genomic_DNA"/>
</dbReference>
<evidence type="ECO:0000256" key="3">
    <source>
        <dbReference type="ARBA" id="ARBA00023163"/>
    </source>
</evidence>
<dbReference type="SUPFAM" id="SSF46785">
    <property type="entry name" value="Winged helix' DNA-binding domain"/>
    <property type="match status" value="1"/>
</dbReference>
<dbReference type="PROSITE" id="PS51000">
    <property type="entry name" value="HTH_DEOR_2"/>
    <property type="match status" value="1"/>
</dbReference>
<dbReference type="PROSITE" id="PS00894">
    <property type="entry name" value="HTH_DEOR_1"/>
    <property type="match status" value="1"/>
</dbReference>
<accession>A0A916YRN8</accession>
<keyword evidence="1" id="KW-0805">Transcription regulation</keyword>
<dbReference type="SUPFAM" id="SSF100950">
    <property type="entry name" value="NagB/RpiA/CoA transferase-like"/>
    <property type="match status" value="1"/>
</dbReference>
<keyword evidence="2" id="KW-0238">DNA-binding</keyword>
<dbReference type="Gene3D" id="1.10.10.10">
    <property type="entry name" value="Winged helix-like DNA-binding domain superfamily/Winged helix DNA-binding domain"/>
    <property type="match status" value="1"/>
</dbReference>
<dbReference type="InterPro" id="IPR050313">
    <property type="entry name" value="Carb_Metab_HTH_regulators"/>
</dbReference>
<proteinExistence type="predicted"/>
<dbReference type="Proteomes" id="UP000612349">
    <property type="component" value="Unassembled WGS sequence"/>
</dbReference>
<protein>
    <submittedName>
        <fullName evidence="5">DeoR family transcriptional regulator</fullName>
    </submittedName>
</protein>
<dbReference type="Pfam" id="PF08220">
    <property type="entry name" value="HTH_DeoR"/>
    <property type="match status" value="1"/>
</dbReference>
<dbReference type="InterPro" id="IPR001034">
    <property type="entry name" value="DeoR_HTH"/>
</dbReference>
<dbReference type="InterPro" id="IPR036388">
    <property type="entry name" value="WH-like_DNA-bd_sf"/>
</dbReference>
<dbReference type="Pfam" id="PF00455">
    <property type="entry name" value="DeoRC"/>
    <property type="match status" value="1"/>
</dbReference>
<evidence type="ECO:0000256" key="2">
    <source>
        <dbReference type="ARBA" id="ARBA00023125"/>
    </source>
</evidence>
<dbReference type="Gene3D" id="3.40.50.1360">
    <property type="match status" value="1"/>
</dbReference>
<evidence type="ECO:0000259" key="4">
    <source>
        <dbReference type="PROSITE" id="PS51000"/>
    </source>
</evidence>
<dbReference type="PANTHER" id="PTHR30363:SF44">
    <property type="entry name" value="AGA OPERON TRANSCRIPTIONAL REPRESSOR-RELATED"/>
    <property type="match status" value="1"/>
</dbReference>
<evidence type="ECO:0000313" key="6">
    <source>
        <dbReference type="Proteomes" id="UP000612349"/>
    </source>
</evidence>
<dbReference type="SMART" id="SM01134">
    <property type="entry name" value="DeoRC"/>
    <property type="match status" value="1"/>
</dbReference>
<dbReference type="InterPro" id="IPR018356">
    <property type="entry name" value="Tscrpt_reg_HTH_DeoR_CS"/>
</dbReference>
<comment type="caution">
    <text evidence="5">The sequence shown here is derived from an EMBL/GenBank/DDBJ whole genome shotgun (WGS) entry which is preliminary data.</text>
</comment>
<dbReference type="PANTHER" id="PTHR30363">
    <property type="entry name" value="HTH-TYPE TRANSCRIPTIONAL REGULATOR SRLR-RELATED"/>
    <property type="match status" value="1"/>
</dbReference>
<dbReference type="SMART" id="SM00420">
    <property type="entry name" value="HTH_DEOR"/>
    <property type="match status" value="1"/>
</dbReference>
<dbReference type="InterPro" id="IPR036390">
    <property type="entry name" value="WH_DNA-bd_sf"/>
</dbReference>
<dbReference type="GO" id="GO:0003677">
    <property type="term" value="F:DNA binding"/>
    <property type="evidence" value="ECO:0007669"/>
    <property type="project" value="UniProtKB-KW"/>
</dbReference>
<gene>
    <name evidence="5" type="ORF">GCM10010990_03750</name>
</gene>
<reference evidence="5" key="1">
    <citation type="journal article" date="2014" name="Int. J. Syst. Evol. Microbiol.">
        <title>Complete genome sequence of Corynebacterium casei LMG S-19264T (=DSM 44701T), isolated from a smear-ripened cheese.</title>
        <authorList>
            <consortium name="US DOE Joint Genome Institute (JGI-PGF)"/>
            <person name="Walter F."/>
            <person name="Albersmeier A."/>
            <person name="Kalinowski J."/>
            <person name="Ruckert C."/>
        </authorList>
    </citation>
    <scope>NUCLEOTIDE SEQUENCE</scope>
    <source>
        <strain evidence="5">CGMCC 1.15360</strain>
    </source>
</reference>
<dbReference type="InterPro" id="IPR037171">
    <property type="entry name" value="NagB/RpiA_transferase-like"/>
</dbReference>
<dbReference type="InterPro" id="IPR014036">
    <property type="entry name" value="DeoR-like_C"/>
</dbReference>